<keyword evidence="10" id="KW-0430">Lectin</keyword>
<dbReference type="SUPFAM" id="SSF49899">
    <property type="entry name" value="Concanavalin A-like lectins/glucanases"/>
    <property type="match status" value="1"/>
</dbReference>
<evidence type="ECO:0000256" key="6">
    <source>
        <dbReference type="ARBA" id="ARBA00022475"/>
    </source>
</evidence>
<comment type="caution">
    <text evidence="20">The sequence shown here is derived from an EMBL/GenBank/DDBJ whole genome shotgun (WGS) entry which is preliminary data.</text>
</comment>
<feature type="chain" id="PRO_5012909988" description="non-specific serine/threonine protein kinase" evidence="18">
    <location>
        <begin position="22"/>
        <end position="537"/>
    </location>
</feature>
<dbReference type="GO" id="GO:0005886">
    <property type="term" value="C:plasma membrane"/>
    <property type="evidence" value="ECO:0007669"/>
    <property type="project" value="UniProtKB-SubCell"/>
</dbReference>
<feature type="domain" description="Protein kinase" evidence="19">
    <location>
        <begin position="325"/>
        <end position="537"/>
    </location>
</feature>
<dbReference type="PROSITE" id="PS00107">
    <property type="entry name" value="PROTEIN_KINASE_ATP"/>
    <property type="match status" value="1"/>
</dbReference>
<reference evidence="21" key="1">
    <citation type="submission" date="2013-09" db="EMBL/GenBank/DDBJ databases">
        <title>Corchorus olitorius genome sequencing.</title>
        <authorList>
            <person name="Alam M."/>
            <person name="Haque M.S."/>
            <person name="Islam M.S."/>
            <person name="Emdad E.M."/>
            <person name="Islam M.M."/>
            <person name="Ahmed B."/>
            <person name="Halim A."/>
            <person name="Hossen Q.M.M."/>
            <person name="Hossain M.Z."/>
            <person name="Ahmed R."/>
            <person name="Khan M.M."/>
            <person name="Islam R."/>
            <person name="Rashid M.M."/>
            <person name="Khan S.A."/>
            <person name="Rahman M.S."/>
            <person name="Alam M."/>
            <person name="Yahiya A.S."/>
            <person name="Khan M.S."/>
            <person name="Azam M.S."/>
            <person name="Haque T."/>
            <person name="Lashkar M.Z.H."/>
            <person name="Akhand A.I."/>
            <person name="Morshed G."/>
            <person name="Roy S."/>
            <person name="Uddin K.S."/>
            <person name="Rabeya T."/>
            <person name="Hossain A.S."/>
            <person name="Chowdhury A."/>
            <person name="Snigdha A.R."/>
            <person name="Mortoza M.S."/>
            <person name="Matin S.A."/>
            <person name="Hoque S.M.E."/>
            <person name="Islam M.K."/>
            <person name="Roy D.K."/>
            <person name="Haider R."/>
            <person name="Moosa M.M."/>
            <person name="Elias S.M."/>
            <person name="Hasan A.M."/>
            <person name="Jahan S."/>
            <person name="Shafiuddin M."/>
            <person name="Mahmood N."/>
            <person name="Shommy N.S."/>
        </authorList>
    </citation>
    <scope>NUCLEOTIDE SEQUENCE [LARGE SCALE GENOMIC DNA]</scope>
    <source>
        <strain evidence="21">cv. O-4</strain>
    </source>
</reference>
<keyword evidence="16" id="KW-0325">Glycoprotein</keyword>
<keyword evidence="7" id="KW-0418">Kinase</keyword>
<feature type="signal peptide" evidence="18">
    <location>
        <begin position="1"/>
        <end position="21"/>
    </location>
</feature>
<dbReference type="Pfam" id="PF00139">
    <property type="entry name" value="Lectin_legB"/>
    <property type="match status" value="1"/>
</dbReference>
<evidence type="ECO:0000256" key="4">
    <source>
        <dbReference type="ARBA" id="ARBA00010217"/>
    </source>
</evidence>
<protein>
    <recommendedName>
        <fullName evidence="5">non-specific serine/threonine protein kinase</fullName>
        <ecNumber evidence="5">2.7.11.1</ecNumber>
    </recommendedName>
</protein>
<dbReference type="InterPro" id="IPR000719">
    <property type="entry name" value="Prot_kinase_dom"/>
</dbReference>
<dbReference type="GO" id="GO:0005524">
    <property type="term" value="F:ATP binding"/>
    <property type="evidence" value="ECO:0007669"/>
    <property type="project" value="UniProtKB-UniRule"/>
</dbReference>
<evidence type="ECO:0000256" key="11">
    <source>
        <dbReference type="ARBA" id="ARBA00022741"/>
    </source>
</evidence>
<dbReference type="GO" id="GO:0004674">
    <property type="term" value="F:protein serine/threonine kinase activity"/>
    <property type="evidence" value="ECO:0007669"/>
    <property type="project" value="UniProtKB-KW"/>
</dbReference>
<proteinExistence type="inferred from homology"/>
<dbReference type="Gene3D" id="3.30.200.20">
    <property type="entry name" value="Phosphorylase Kinase, domain 1"/>
    <property type="match status" value="1"/>
</dbReference>
<dbReference type="GO" id="GO:0030246">
    <property type="term" value="F:carbohydrate binding"/>
    <property type="evidence" value="ECO:0007669"/>
    <property type="project" value="UniProtKB-KW"/>
</dbReference>
<evidence type="ECO:0000256" key="15">
    <source>
        <dbReference type="ARBA" id="ARBA00023170"/>
    </source>
</evidence>
<gene>
    <name evidence="20" type="ORF">COLO4_22585</name>
</gene>
<dbReference type="GO" id="GO:0051707">
    <property type="term" value="P:response to other organism"/>
    <property type="evidence" value="ECO:0007669"/>
    <property type="project" value="UniProtKB-ARBA"/>
</dbReference>
<evidence type="ECO:0000256" key="12">
    <source>
        <dbReference type="ARBA" id="ARBA00022840"/>
    </source>
</evidence>
<name>A0A1R3ILA9_9ROSI</name>
<comment type="similarity">
    <text evidence="4">In the C-terminal section; belongs to the protein kinase superfamily. Ser/Thr protein kinase family.</text>
</comment>
<dbReference type="InterPro" id="IPR050528">
    <property type="entry name" value="L-type_Lectin-RKs"/>
</dbReference>
<keyword evidence="6" id="KW-1003">Cell membrane</keyword>
<keyword evidence="14" id="KW-0472">Membrane</keyword>
<comment type="subcellular location">
    <subcellularLocation>
        <location evidence="1">Cell membrane</location>
    </subcellularLocation>
    <subcellularLocation>
        <location evidence="2">Membrane</location>
        <topology evidence="2">Single-pass type I membrane protein</topology>
    </subcellularLocation>
</comment>
<dbReference type="EMBL" id="AWUE01017989">
    <property type="protein sequence ID" value="OMO83355.1"/>
    <property type="molecule type" value="Genomic_DNA"/>
</dbReference>
<keyword evidence="7" id="KW-0723">Serine/threonine-protein kinase</keyword>
<keyword evidence="15" id="KW-0675">Receptor</keyword>
<dbReference type="OrthoDB" id="1913956at2759"/>
<organism evidence="20 21">
    <name type="scientific">Corchorus olitorius</name>
    <dbReference type="NCBI Taxonomy" id="93759"/>
    <lineage>
        <taxon>Eukaryota</taxon>
        <taxon>Viridiplantae</taxon>
        <taxon>Streptophyta</taxon>
        <taxon>Embryophyta</taxon>
        <taxon>Tracheophyta</taxon>
        <taxon>Spermatophyta</taxon>
        <taxon>Magnoliopsida</taxon>
        <taxon>eudicotyledons</taxon>
        <taxon>Gunneridae</taxon>
        <taxon>Pentapetalae</taxon>
        <taxon>rosids</taxon>
        <taxon>malvids</taxon>
        <taxon>Malvales</taxon>
        <taxon>Malvaceae</taxon>
        <taxon>Grewioideae</taxon>
        <taxon>Apeibeae</taxon>
        <taxon>Corchorus</taxon>
    </lineage>
</organism>
<keyword evidence="12 17" id="KW-0067">ATP-binding</keyword>
<dbReference type="EC" id="2.7.11.1" evidence="5"/>
<evidence type="ECO:0000256" key="16">
    <source>
        <dbReference type="ARBA" id="ARBA00023180"/>
    </source>
</evidence>
<evidence type="ECO:0000256" key="9">
    <source>
        <dbReference type="ARBA" id="ARBA00022729"/>
    </source>
</evidence>
<keyword evidence="11 17" id="KW-0547">Nucleotide-binding</keyword>
<evidence type="ECO:0000313" key="20">
    <source>
        <dbReference type="EMBL" id="OMO83355.1"/>
    </source>
</evidence>
<evidence type="ECO:0000256" key="2">
    <source>
        <dbReference type="ARBA" id="ARBA00004479"/>
    </source>
</evidence>
<evidence type="ECO:0000256" key="17">
    <source>
        <dbReference type="PROSITE-ProRule" id="PRU10141"/>
    </source>
</evidence>
<sequence>MCSSLLAYLLILSQALFQVSCLEFNFSKFEKEDDEHLILSKDSYIALTAIQVTPDVNGASMENLSGRALYKTPFRLYKGNGSTMATFNTTFVLNILSQTSPGGEGLAFIITGDSSLPENSQGKWLGIVNENSNGSSQARVVAVEFDTRKSDDADDVDDNHVGLNINSIHSTNQVSLTRYGFNISGGVDLRVFVGYDGKNLTVIVNEIPILSEPLDLFNHLPEEVYVGFSASTSNYTELNCVKSWEFSGIDIGGEGRNWKWIIRIVVPIAGVSLLVVTAVVLCLRRAPEDEDLEGGRRNIEDQITRSNLAPKKFRLKELKQATGNFSPKNKLGKGGFGTVYKGTWKNKDVAVKRVSKKSHQGKQEFIAEVTTIGNLNHKNLVKLIGWKGRITDAADSKMDGKFEEKEVECVLILGLACCHPNPHYRPSMKTVLQVLSGEAEPPQIPQERPSFVWPAMPPSFSKIDDSLTGSQLTPFTELTDSDSVQLRSAMSEVGELSGEEVDLINRSAKKVKAVDTEKDVGMGEASIQAPKVKTIFS</sequence>
<dbReference type="InterPro" id="IPR019825">
    <property type="entry name" value="Lectin_legB_Mn/Ca_BS"/>
</dbReference>
<dbReference type="SUPFAM" id="SSF56112">
    <property type="entry name" value="Protein kinase-like (PK-like)"/>
    <property type="match status" value="1"/>
</dbReference>
<evidence type="ECO:0000313" key="21">
    <source>
        <dbReference type="Proteomes" id="UP000187203"/>
    </source>
</evidence>
<evidence type="ECO:0000256" key="3">
    <source>
        <dbReference type="ARBA" id="ARBA00008536"/>
    </source>
</evidence>
<dbReference type="PROSITE" id="PS00307">
    <property type="entry name" value="LECTIN_LEGUME_BETA"/>
    <property type="match status" value="1"/>
</dbReference>
<dbReference type="Gene3D" id="2.60.120.200">
    <property type="match status" value="1"/>
</dbReference>
<keyword evidence="21" id="KW-1185">Reference proteome</keyword>
<dbReference type="CDD" id="cd06899">
    <property type="entry name" value="lectin_legume_LecRK_Arcelin_ConA"/>
    <property type="match status" value="1"/>
</dbReference>
<dbReference type="FunFam" id="2.60.120.200:FF:000198">
    <property type="entry name" value="Probable L-type lectin-domain containing receptor kinase S.5"/>
    <property type="match status" value="1"/>
</dbReference>
<keyword evidence="8" id="KW-0812">Transmembrane</keyword>
<evidence type="ECO:0000256" key="8">
    <source>
        <dbReference type="ARBA" id="ARBA00022692"/>
    </source>
</evidence>
<dbReference type="PROSITE" id="PS50011">
    <property type="entry name" value="PROTEIN_KINASE_DOM"/>
    <property type="match status" value="1"/>
</dbReference>
<dbReference type="InterPro" id="IPR001220">
    <property type="entry name" value="Legume_lectin_dom"/>
</dbReference>
<dbReference type="STRING" id="93759.A0A1R3ILA9"/>
<evidence type="ECO:0000256" key="10">
    <source>
        <dbReference type="ARBA" id="ARBA00022734"/>
    </source>
</evidence>
<keyword evidence="9 18" id="KW-0732">Signal</keyword>
<evidence type="ECO:0000256" key="5">
    <source>
        <dbReference type="ARBA" id="ARBA00012513"/>
    </source>
</evidence>
<evidence type="ECO:0000259" key="19">
    <source>
        <dbReference type="PROSITE" id="PS50011"/>
    </source>
</evidence>
<dbReference type="PANTHER" id="PTHR27007">
    <property type="match status" value="1"/>
</dbReference>
<evidence type="ECO:0000256" key="1">
    <source>
        <dbReference type="ARBA" id="ARBA00004236"/>
    </source>
</evidence>
<evidence type="ECO:0000256" key="13">
    <source>
        <dbReference type="ARBA" id="ARBA00022989"/>
    </source>
</evidence>
<feature type="binding site" evidence="17">
    <location>
        <position position="352"/>
    </location>
    <ligand>
        <name>ATP</name>
        <dbReference type="ChEBI" id="CHEBI:30616"/>
    </ligand>
</feature>
<dbReference type="AlphaFoldDB" id="A0A1R3ILA9"/>
<dbReference type="InterPro" id="IPR011009">
    <property type="entry name" value="Kinase-like_dom_sf"/>
</dbReference>
<accession>A0A1R3ILA9</accession>
<dbReference type="InterPro" id="IPR001245">
    <property type="entry name" value="Ser-Thr/Tyr_kinase_cat_dom"/>
</dbReference>
<evidence type="ECO:0000256" key="14">
    <source>
        <dbReference type="ARBA" id="ARBA00023136"/>
    </source>
</evidence>
<dbReference type="InterPro" id="IPR017441">
    <property type="entry name" value="Protein_kinase_ATP_BS"/>
</dbReference>
<evidence type="ECO:0000256" key="18">
    <source>
        <dbReference type="SAM" id="SignalP"/>
    </source>
</evidence>
<dbReference type="Proteomes" id="UP000187203">
    <property type="component" value="Unassembled WGS sequence"/>
</dbReference>
<dbReference type="Pfam" id="PF07714">
    <property type="entry name" value="PK_Tyr_Ser-Thr"/>
    <property type="match status" value="1"/>
</dbReference>
<keyword evidence="7" id="KW-0808">Transferase</keyword>
<comment type="similarity">
    <text evidence="3">In the N-terminal section; belongs to the leguminous lectin family.</text>
</comment>
<evidence type="ECO:0000256" key="7">
    <source>
        <dbReference type="ARBA" id="ARBA00022527"/>
    </source>
</evidence>
<dbReference type="InterPro" id="IPR013320">
    <property type="entry name" value="ConA-like_dom_sf"/>
</dbReference>
<dbReference type="GO" id="GO:0006952">
    <property type="term" value="P:defense response"/>
    <property type="evidence" value="ECO:0007669"/>
    <property type="project" value="UniProtKB-ARBA"/>
</dbReference>
<keyword evidence="13" id="KW-1133">Transmembrane helix</keyword>